<evidence type="ECO:0000313" key="1">
    <source>
        <dbReference type="EMBL" id="KAG0476046.1"/>
    </source>
</evidence>
<reference evidence="1 2" key="1">
    <citation type="journal article" date="2020" name="Nat. Food">
        <title>A phased Vanilla planifolia genome enables genetic improvement of flavour and production.</title>
        <authorList>
            <person name="Hasing T."/>
            <person name="Tang H."/>
            <person name="Brym M."/>
            <person name="Khazi F."/>
            <person name="Huang T."/>
            <person name="Chambers A.H."/>
        </authorList>
    </citation>
    <scope>NUCLEOTIDE SEQUENCE [LARGE SCALE GENOMIC DNA]</scope>
    <source>
        <tissue evidence="1">Leaf</tissue>
    </source>
</reference>
<dbReference type="Proteomes" id="UP000636800">
    <property type="component" value="Chromosome 6"/>
</dbReference>
<dbReference type="OrthoDB" id="2019149at2759"/>
<proteinExistence type="predicted"/>
<dbReference type="AlphaFoldDB" id="A0A835QMD8"/>
<gene>
    <name evidence="1" type="ORF">HPP92_012887</name>
</gene>
<comment type="caution">
    <text evidence="1">The sequence shown here is derived from an EMBL/GenBank/DDBJ whole genome shotgun (WGS) entry which is preliminary data.</text>
</comment>
<name>A0A835QMD8_VANPL</name>
<sequence>MEKVVVVSPPLPDRRFDGDSCRGSAAPCRRICGFVGSLRGSSRSERRLQFLFLGVDVDLMFVFWVRKPLGRFSYLLNALGSGKGTSVEVLKGGNWGRGDFVSCLLVLGGD</sequence>
<evidence type="ECO:0000313" key="2">
    <source>
        <dbReference type="Proteomes" id="UP000636800"/>
    </source>
</evidence>
<accession>A0A835QMD8</accession>
<keyword evidence="2" id="KW-1185">Reference proteome</keyword>
<protein>
    <submittedName>
        <fullName evidence="1">Uncharacterized protein</fullName>
    </submittedName>
</protein>
<dbReference type="EMBL" id="JADCNL010000006">
    <property type="protein sequence ID" value="KAG0476046.1"/>
    <property type="molecule type" value="Genomic_DNA"/>
</dbReference>
<organism evidence="1 2">
    <name type="scientific">Vanilla planifolia</name>
    <name type="common">Vanilla</name>
    <dbReference type="NCBI Taxonomy" id="51239"/>
    <lineage>
        <taxon>Eukaryota</taxon>
        <taxon>Viridiplantae</taxon>
        <taxon>Streptophyta</taxon>
        <taxon>Embryophyta</taxon>
        <taxon>Tracheophyta</taxon>
        <taxon>Spermatophyta</taxon>
        <taxon>Magnoliopsida</taxon>
        <taxon>Liliopsida</taxon>
        <taxon>Asparagales</taxon>
        <taxon>Orchidaceae</taxon>
        <taxon>Vanilloideae</taxon>
        <taxon>Vanilleae</taxon>
        <taxon>Vanilla</taxon>
    </lineage>
</organism>